<dbReference type="GO" id="GO:0006282">
    <property type="term" value="P:regulation of DNA repair"/>
    <property type="evidence" value="ECO:0007669"/>
    <property type="project" value="UniProtKB-UniRule"/>
</dbReference>
<evidence type="ECO:0000313" key="10">
    <source>
        <dbReference type="EMBL" id="MBB1087392.1"/>
    </source>
</evidence>
<feature type="region of interest" description="Disordered" evidence="6">
    <location>
        <begin position="1"/>
        <end position="37"/>
    </location>
</feature>
<keyword evidence="11" id="KW-1185">Reference proteome</keyword>
<dbReference type="EMBL" id="JACHTE010000002">
    <property type="protein sequence ID" value="MBB1087392.1"/>
    <property type="molecule type" value="Genomic_DNA"/>
</dbReference>
<evidence type="ECO:0000256" key="5">
    <source>
        <dbReference type="HAMAP-Rule" id="MF_01114"/>
    </source>
</evidence>
<evidence type="ECO:0000256" key="6">
    <source>
        <dbReference type="SAM" id="MobiDB-lite"/>
    </source>
</evidence>
<dbReference type="InterPro" id="IPR003783">
    <property type="entry name" value="Regulatory_RecX"/>
</dbReference>
<gene>
    <name evidence="5" type="primary">recX</name>
    <name evidence="10" type="ORF">H4F99_02680</name>
</gene>
<dbReference type="Pfam" id="PF21981">
    <property type="entry name" value="RecX_HTH3"/>
    <property type="match status" value="1"/>
</dbReference>
<accession>A0A7W3YDT8</accession>
<dbReference type="GO" id="GO:0005737">
    <property type="term" value="C:cytoplasm"/>
    <property type="evidence" value="ECO:0007669"/>
    <property type="project" value="UniProtKB-SubCell"/>
</dbReference>
<evidence type="ECO:0000259" key="9">
    <source>
        <dbReference type="Pfam" id="PF21982"/>
    </source>
</evidence>
<comment type="caution">
    <text evidence="10">The sequence shown here is derived from an EMBL/GenBank/DDBJ whole genome shotgun (WGS) entry which is preliminary data.</text>
</comment>
<dbReference type="InterPro" id="IPR053924">
    <property type="entry name" value="RecX_HTH_2nd"/>
</dbReference>
<keyword evidence="4 5" id="KW-0963">Cytoplasm</keyword>
<dbReference type="HAMAP" id="MF_01114">
    <property type="entry name" value="RecX"/>
    <property type="match status" value="1"/>
</dbReference>
<evidence type="ECO:0000256" key="3">
    <source>
        <dbReference type="ARBA" id="ARBA00018111"/>
    </source>
</evidence>
<comment type="function">
    <text evidence="5">Modulates RecA activity.</text>
</comment>
<evidence type="ECO:0000256" key="1">
    <source>
        <dbReference type="ARBA" id="ARBA00004496"/>
    </source>
</evidence>
<feature type="domain" description="RecX second three-helical" evidence="7">
    <location>
        <begin position="82"/>
        <end position="122"/>
    </location>
</feature>
<dbReference type="Gene3D" id="1.10.10.10">
    <property type="entry name" value="Winged helix-like DNA-binding domain superfamily/Winged helix DNA-binding domain"/>
    <property type="match status" value="3"/>
</dbReference>
<evidence type="ECO:0000259" key="7">
    <source>
        <dbReference type="Pfam" id="PF02631"/>
    </source>
</evidence>
<dbReference type="Proteomes" id="UP000552587">
    <property type="component" value="Unassembled WGS sequence"/>
</dbReference>
<name>A0A7W3YDT8_9GAMM</name>
<proteinExistence type="inferred from homology"/>
<organism evidence="10 11">
    <name type="scientific">Marilutibacter penaei</name>
    <dbReference type="NCBI Taxonomy" id="2759900"/>
    <lineage>
        <taxon>Bacteria</taxon>
        <taxon>Pseudomonadati</taxon>
        <taxon>Pseudomonadota</taxon>
        <taxon>Gammaproteobacteria</taxon>
        <taxon>Lysobacterales</taxon>
        <taxon>Lysobacteraceae</taxon>
        <taxon>Marilutibacter</taxon>
    </lineage>
</organism>
<dbReference type="Pfam" id="PF02631">
    <property type="entry name" value="RecX_HTH2"/>
    <property type="match status" value="1"/>
</dbReference>
<evidence type="ECO:0000313" key="11">
    <source>
        <dbReference type="Proteomes" id="UP000552587"/>
    </source>
</evidence>
<dbReference type="InterPro" id="IPR036388">
    <property type="entry name" value="WH-like_DNA-bd_sf"/>
</dbReference>
<comment type="similarity">
    <text evidence="2 5">Belongs to the RecX family.</text>
</comment>
<dbReference type="AlphaFoldDB" id="A0A7W3YDT8"/>
<evidence type="ECO:0000256" key="2">
    <source>
        <dbReference type="ARBA" id="ARBA00009695"/>
    </source>
</evidence>
<dbReference type="Pfam" id="PF21982">
    <property type="entry name" value="RecX_HTH1"/>
    <property type="match status" value="1"/>
</dbReference>
<dbReference type="RefSeq" id="WP_182668193.1">
    <property type="nucleotide sequence ID" value="NZ_JACHTE010000002.1"/>
</dbReference>
<feature type="domain" description="RecX first three-helical" evidence="9">
    <location>
        <begin position="38"/>
        <end position="75"/>
    </location>
</feature>
<dbReference type="PANTHER" id="PTHR33602:SF1">
    <property type="entry name" value="REGULATORY PROTEIN RECX FAMILY PROTEIN"/>
    <property type="match status" value="1"/>
</dbReference>
<comment type="subcellular location">
    <subcellularLocation>
        <location evidence="1 5">Cytoplasm</location>
    </subcellularLocation>
</comment>
<reference evidence="10 11" key="1">
    <citation type="submission" date="2020-07" db="EMBL/GenBank/DDBJ databases">
        <authorList>
            <person name="Xu S."/>
            <person name="Li A."/>
        </authorList>
    </citation>
    <scope>NUCLEOTIDE SEQUENCE [LARGE SCALE GENOMIC DNA]</scope>
    <source>
        <strain evidence="10 11">SG-8</strain>
    </source>
</reference>
<feature type="compositionally biased region" description="Basic residues" evidence="6">
    <location>
        <begin position="22"/>
        <end position="31"/>
    </location>
</feature>
<evidence type="ECO:0000256" key="4">
    <source>
        <dbReference type="ARBA" id="ARBA00022490"/>
    </source>
</evidence>
<sequence>MRNDGPPLFAVTEGDEAVQPSRPRHGQRTRRQSQTPVQRALGLLARREHSRKELVEKLVARGLDPDEVHAAVERLAGEGWQDDRRFAEGVVRNRAAGGYGPLYIRAELARHGLDDVEIAEALDGFEGDWVENAQELVRRRLGSQRQNSPSLTAQRKIADLLMRRGFGGDVVRQVSHLTRSALDVE</sequence>
<feature type="domain" description="RecX third three-helical" evidence="8">
    <location>
        <begin position="128"/>
        <end position="174"/>
    </location>
</feature>
<protein>
    <recommendedName>
        <fullName evidence="3 5">Regulatory protein RecX</fullName>
    </recommendedName>
</protein>
<dbReference type="InterPro" id="IPR053925">
    <property type="entry name" value="RecX_HTH_3rd"/>
</dbReference>
<dbReference type="PANTHER" id="PTHR33602">
    <property type="entry name" value="REGULATORY PROTEIN RECX FAMILY PROTEIN"/>
    <property type="match status" value="1"/>
</dbReference>
<dbReference type="InterPro" id="IPR053926">
    <property type="entry name" value="RecX_HTH_1st"/>
</dbReference>
<evidence type="ECO:0000259" key="8">
    <source>
        <dbReference type="Pfam" id="PF21981"/>
    </source>
</evidence>